<organism evidence="2 3">
    <name type="scientific">Tanacetum coccineum</name>
    <dbReference type="NCBI Taxonomy" id="301880"/>
    <lineage>
        <taxon>Eukaryota</taxon>
        <taxon>Viridiplantae</taxon>
        <taxon>Streptophyta</taxon>
        <taxon>Embryophyta</taxon>
        <taxon>Tracheophyta</taxon>
        <taxon>Spermatophyta</taxon>
        <taxon>Magnoliopsida</taxon>
        <taxon>eudicotyledons</taxon>
        <taxon>Gunneridae</taxon>
        <taxon>Pentapetalae</taxon>
        <taxon>asterids</taxon>
        <taxon>campanulids</taxon>
        <taxon>Asterales</taxon>
        <taxon>Asteraceae</taxon>
        <taxon>Asteroideae</taxon>
        <taxon>Anthemideae</taxon>
        <taxon>Anthemidinae</taxon>
        <taxon>Tanacetum</taxon>
    </lineage>
</organism>
<dbReference type="InterPro" id="IPR036875">
    <property type="entry name" value="Znf_CCHC_sf"/>
</dbReference>
<reference evidence="2" key="1">
    <citation type="journal article" date="2022" name="Int. J. Mol. Sci.">
        <title>Draft Genome of Tanacetum Coccineum: Genomic Comparison of Closely Related Tanacetum-Family Plants.</title>
        <authorList>
            <person name="Yamashiro T."/>
            <person name="Shiraishi A."/>
            <person name="Nakayama K."/>
            <person name="Satake H."/>
        </authorList>
    </citation>
    <scope>NUCLEOTIDE SEQUENCE</scope>
</reference>
<evidence type="ECO:0000256" key="1">
    <source>
        <dbReference type="SAM" id="MobiDB-lite"/>
    </source>
</evidence>
<reference evidence="2" key="2">
    <citation type="submission" date="2022-01" db="EMBL/GenBank/DDBJ databases">
        <authorList>
            <person name="Yamashiro T."/>
            <person name="Shiraishi A."/>
            <person name="Satake H."/>
            <person name="Nakayama K."/>
        </authorList>
    </citation>
    <scope>NUCLEOTIDE SEQUENCE</scope>
</reference>
<proteinExistence type="predicted"/>
<name>A0ABQ5H3Q3_9ASTR</name>
<evidence type="ECO:0000313" key="2">
    <source>
        <dbReference type="EMBL" id="GJT82005.1"/>
    </source>
</evidence>
<dbReference type="Proteomes" id="UP001151760">
    <property type="component" value="Unassembled WGS sequence"/>
</dbReference>
<dbReference type="PANTHER" id="PTHR37610">
    <property type="entry name" value="CCHC-TYPE DOMAIN-CONTAINING PROTEIN"/>
    <property type="match status" value="1"/>
</dbReference>
<dbReference type="SUPFAM" id="SSF57756">
    <property type="entry name" value="Retrovirus zinc finger-like domains"/>
    <property type="match status" value="1"/>
</dbReference>
<protein>
    <submittedName>
        <fullName evidence="2">Cysteine-rich receptor-like protein kinase 8</fullName>
    </submittedName>
</protein>
<comment type="caution">
    <text evidence="2">The sequence shown here is derived from an EMBL/GenBank/DDBJ whole genome shotgun (WGS) entry which is preliminary data.</text>
</comment>
<sequence>MLIALSAKNKLKLINGDYDEPSIDSPLRAYWERANDMLISWILNTVSEQIGNHLTFVNSAFSLWSELQEHYSQLDGHKIYQLANEIVELKQSNCTIENGKENGEREQRKRLIQFLMGLDECYTNIRGQILLMQPLPLVAKAYSMLRQEKKQRDFPKHHVSTPVTLNTYRNTYNQRNNQPTNPTNPTNVTYNERRNTFRKGIFCGYCKKEGHHKEECYKLLGYPPGHPLHNKYQPPSQRASPVNRGQRSVNMMTGDTLPPMDTPLYSMNYFDQCSTSN</sequence>
<accession>A0ABQ5H3Q3</accession>
<gene>
    <name evidence="2" type="ORF">Tco_1056347</name>
</gene>
<feature type="compositionally biased region" description="Low complexity" evidence="1">
    <location>
        <begin position="166"/>
        <end position="189"/>
    </location>
</feature>
<evidence type="ECO:0000313" key="3">
    <source>
        <dbReference type="Proteomes" id="UP001151760"/>
    </source>
</evidence>
<dbReference type="PANTHER" id="PTHR37610:SF97">
    <property type="entry name" value="RETROTRANSPOSON GAG DOMAIN-CONTAINING PROTEIN"/>
    <property type="match status" value="1"/>
</dbReference>
<keyword evidence="3" id="KW-1185">Reference proteome</keyword>
<dbReference type="EMBL" id="BQNB010019128">
    <property type="protein sequence ID" value="GJT82005.1"/>
    <property type="molecule type" value="Genomic_DNA"/>
</dbReference>
<feature type="region of interest" description="Disordered" evidence="1">
    <location>
        <begin position="164"/>
        <end position="189"/>
    </location>
</feature>